<comment type="similarity">
    <text evidence="1 4">Belongs to the D-isomer specific 2-hydroxyacid dehydrogenase family.</text>
</comment>
<accession>A0A1G5S4K1</accession>
<keyword evidence="3" id="KW-0520">NAD</keyword>
<evidence type="ECO:0000313" key="7">
    <source>
        <dbReference type="EMBL" id="SCZ81098.1"/>
    </source>
</evidence>
<dbReference type="SUPFAM" id="SSF51735">
    <property type="entry name" value="NAD(P)-binding Rossmann-fold domains"/>
    <property type="match status" value="1"/>
</dbReference>
<proteinExistence type="inferred from homology"/>
<organism evidence="7 8">
    <name type="scientific">Pseudobutyrivibrio xylanivorans</name>
    <dbReference type="NCBI Taxonomy" id="185007"/>
    <lineage>
        <taxon>Bacteria</taxon>
        <taxon>Bacillati</taxon>
        <taxon>Bacillota</taxon>
        <taxon>Clostridia</taxon>
        <taxon>Lachnospirales</taxon>
        <taxon>Lachnospiraceae</taxon>
        <taxon>Pseudobutyrivibrio</taxon>
    </lineage>
</organism>
<dbReference type="RefSeq" id="WP_090163962.1">
    <property type="nucleotide sequence ID" value="NZ_FMWK01000018.1"/>
</dbReference>
<dbReference type="InterPro" id="IPR043322">
    <property type="entry name" value="CtBP"/>
</dbReference>
<dbReference type="GO" id="GO:0003714">
    <property type="term" value="F:transcription corepressor activity"/>
    <property type="evidence" value="ECO:0007669"/>
    <property type="project" value="InterPro"/>
</dbReference>
<dbReference type="InterPro" id="IPR036291">
    <property type="entry name" value="NAD(P)-bd_dom_sf"/>
</dbReference>
<sequence length="325" mass="36219">MKKIVIADYESALEEDYTITIESIEEALGEPVDSIVYAYKDKNDFISAMQDADGLVTGFIEADDEIINACPNLKCISVSGVGYSNINLESAKKNNVAVCHIQEYCTQEVAEHAIALMCALNRNLKFYDRQINDKKEWKYYSIDGNPNLSSQTLAIFGFGRIGRRVATIAIALGMKVLAVDPYAASQFDVAGVEFVDKKEAFARADIITNHMNLTEENRHFFNEDAFAKMKRRPIFINVGRGGSVDEHALVNALNRGLIRGAGIDVLEEEDPDLSKCSLLRRKNVIITPHSAFYSQESIEKLQRISGANLGYFLAGKNEEITELVR</sequence>
<gene>
    <name evidence="7" type="ORF">SAMN02910350_02633</name>
</gene>
<dbReference type="AlphaFoldDB" id="A0A1G5S4K1"/>
<keyword evidence="2 4" id="KW-0560">Oxidoreductase</keyword>
<dbReference type="Pfam" id="PF02826">
    <property type="entry name" value="2-Hacid_dh_C"/>
    <property type="match status" value="1"/>
</dbReference>
<evidence type="ECO:0000259" key="5">
    <source>
        <dbReference type="Pfam" id="PF00389"/>
    </source>
</evidence>
<dbReference type="CDD" id="cd05299">
    <property type="entry name" value="CtBP_dh"/>
    <property type="match status" value="1"/>
</dbReference>
<evidence type="ECO:0000256" key="2">
    <source>
        <dbReference type="ARBA" id="ARBA00023002"/>
    </source>
</evidence>
<evidence type="ECO:0000313" key="8">
    <source>
        <dbReference type="Proteomes" id="UP000199428"/>
    </source>
</evidence>
<evidence type="ECO:0000259" key="6">
    <source>
        <dbReference type="Pfam" id="PF02826"/>
    </source>
</evidence>
<feature type="domain" description="D-isomer specific 2-hydroxyacid dehydrogenase NAD-binding" evidence="6">
    <location>
        <begin position="114"/>
        <end position="291"/>
    </location>
</feature>
<dbReference type="Gene3D" id="3.40.50.720">
    <property type="entry name" value="NAD(P)-binding Rossmann-like Domain"/>
    <property type="match status" value="2"/>
</dbReference>
<dbReference type="InterPro" id="IPR050418">
    <property type="entry name" value="D-iso_2-hydroxyacid_DH_PdxB"/>
</dbReference>
<dbReference type="EMBL" id="FMWK01000018">
    <property type="protein sequence ID" value="SCZ81098.1"/>
    <property type="molecule type" value="Genomic_DNA"/>
</dbReference>
<evidence type="ECO:0000256" key="1">
    <source>
        <dbReference type="ARBA" id="ARBA00005854"/>
    </source>
</evidence>
<evidence type="ECO:0000256" key="3">
    <source>
        <dbReference type="ARBA" id="ARBA00023027"/>
    </source>
</evidence>
<dbReference type="Pfam" id="PF00389">
    <property type="entry name" value="2-Hacid_dh"/>
    <property type="match status" value="1"/>
</dbReference>
<name>A0A1G5S4K1_PSEXY</name>
<evidence type="ECO:0000256" key="4">
    <source>
        <dbReference type="RuleBase" id="RU003719"/>
    </source>
</evidence>
<dbReference type="Proteomes" id="UP000199428">
    <property type="component" value="Unassembled WGS sequence"/>
</dbReference>
<dbReference type="PANTHER" id="PTHR43761">
    <property type="entry name" value="D-ISOMER SPECIFIC 2-HYDROXYACID DEHYDROGENASE FAMILY PROTEIN (AFU_ORTHOLOGUE AFUA_1G13630)"/>
    <property type="match status" value="1"/>
</dbReference>
<dbReference type="InterPro" id="IPR006140">
    <property type="entry name" value="D-isomer_DH_NAD-bd"/>
</dbReference>
<dbReference type="GO" id="GO:0016616">
    <property type="term" value="F:oxidoreductase activity, acting on the CH-OH group of donors, NAD or NADP as acceptor"/>
    <property type="evidence" value="ECO:0007669"/>
    <property type="project" value="InterPro"/>
</dbReference>
<reference evidence="7 8" key="1">
    <citation type="submission" date="2016-10" db="EMBL/GenBank/DDBJ databases">
        <authorList>
            <person name="de Groot N.N."/>
        </authorList>
    </citation>
    <scope>NUCLEOTIDE SEQUENCE [LARGE SCALE GENOMIC DNA]</scope>
    <source>
        <strain evidence="7 8">DSM 10317</strain>
    </source>
</reference>
<dbReference type="InterPro" id="IPR006139">
    <property type="entry name" value="D-isomer_2_OHA_DH_cat_dom"/>
</dbReference>
<protein>
    <submittedName>
        <fullName evidence="7">D-3-phosphoglycerate dehydrogenase</fullName>
    </submittedName>
</protein>
<feature type="domain" description="D-isomer specific 2-hydroxyacid dehydrogenase catalytic" evidence="5">
    <location>
        <begin position="32"/>
        <end position="317"/>
    </location>
</feature>
<dbReference type="GO" id="GO:0051287">
    <property type="term" value="F:NAD binding"/>
    <property type="evidence" value="ECO:0007669"/>
    <property type="project" value="InterPro"/>
</dbReference>
<dbReference type="SUPFAM" id="SSF52283">
    <property type="entry name" value="Formate/glycerate dehydrogenase catalytic domain-like"/>
    <property type="match status" value="1"/>
</dbReference>
<dbReference type="PANTHER" id="PTHR43761:SF1">
    <property type="entry name" value="D-ISOMER SPECIFIC 2-HYDROXYACID DEHYDROGENASE CATALYTIC DOMAIN-CONTAINING PROTEIN-RELATED"/>
    <property type="match status" value="1"/>
</dbReference>